<keyword evidence="3 10" id="KW-0716">Sensory transduction</keyword>
<evidence type="ECO:0000256" key="8">
    <source>
        <dbReference type="ARBA" id="ARBA00023170"/>
    </source>
</evidence>
<keyword evidence="8 10" id="KW-0675">Receptor</keyword>
<gene>
    <name evidence="12" type="primary">LOC131803326</name>
</gene>
<evidence type="ECO:0000256" key="7">
    <source>
        <dbReference type="ARBA" id="ARBA00023136"/>
    </source>
</evidence>
<proteinExistence type="inferred from homology"/>
<dbReference type="InterPro" id="IPR004117">
    <property type="entry name" value="7tm6_olfct_rcpt"/>
</dbReference>
<dbReference type="Pfam" id="PF02949">
    <property type="entry name" value="7tm_6"/>
    <property type="match status" value="1"/>
</dbReference>
<keyword evidence="7 10" id="KW-0472">Membrane</keyword>
<evidence type="ECO:0000256" key="5">
    <source>
        <dbReference type="ARBA" id="ARBA00022725"/>
    </source>
</evidence>
<protein>
    <recommendedName>
        <fullName evidence="10">Odorant receptor</fullName>
    </recommendedName>
</protein>
<dbReference type="RefSeq" id="XP_058980432.1">
    <property type="nucleotide sequence ID" value="XM_059124449.1"/>
</dbReference>
<keyword evidence="6 10" id="KW-1133">Transmembrane helix</keyword>
<sequence length="385" mass="44921">MSETKLHTKSLFWAHFACWPILGMMTPPNVKYKALYWIYSFAVVTILMIGYPLHLILGLVSSSSLKELMQSLSITLTSTVCSIKTMAIWWRLNKVTDMFTIIRRQDERVRSTEEVDYMKNVVYPQVRFVIRLFYVICGFLSLFGELSLVVAGLLGNWRIQYKAYFPFDPYANTKNYVIAHVYQLLGVNFTLVQNIVNDTFASSHLALLRGQVDMLARRVAKIGHDPQKTQRENNQQLLECIRDHEDLLEYRQILEEIISVYMFFQILLCGLNMCVILVYMVIFVRNDVITLSYYSTHLIGVMCEILPSCYYGTLLEDAFQDIAHALFSCNWMDQDLEFKKNLRIFIENSSRRIYVTAWLFRINNNAFIVACKNTYTLFALVMNLK</sequence>
<feature type="transmembrane region" description="Helical" evidence="10">
    <location>
        <begin position="36"/>
        <end position="60"/>
    </location>
</feature>
<evidence type="ECO:0000256" key="1">
    <source>
        <dbReference type="ARBA" id="ARBA00004651"/>
    </source>
</evidence>
<evidence type="ECO:0000256" key="6">
    <source>
        <dbReference type="ARBA" id="ARBA00022989"/>
    </source>
</evidence>
<dbReference type="PANTHER" id="PTHR21137:SF35">
    <property type="entry name" value="ODORANT RECEPTOR 19A-RELATED"/>
    <property type="match status" value="1"/>
</dbReference>
<comment type="caution">
    <text evidence="10">Lacks conserved residue(s) required for the propagation of feature annotation.</text>
</comment>
<evidence type="ECO:0000256" key="2">
    <source>
        <dbReference type="ARBA" id="ARBA00022475"/>
    </source>
</evidence>
<dbReference type="Proteomes" id="UP001652621">
    <property type="component" value="Unplaced"/>
</dbReference>
<accession>A0ABM3V3S3</accession>
<dbReference type="PANTHER" id="PTHR21137">
    <property type="entry name" value="ODORANT RECEPTOR"/>
    <property type="match status" value="1"/>
</dbReference>
<keyword evidence="9 10" id="KW-0807">Transducer</keyword>
<organism evidence="11 12">
    <name type="scientific">Musca domestica</name>
    <name type="common">House fly</name>
    <dbReference type="NCBI Taxonomy" id="7370"/>
    <lineage>
        <taxon>Eukaryota</taxon>
        <taxon>Metazoa</taxon>
        <taxon>Ecdysozoa</taxon>
        <taxon>Arthropoda</taxon>
        <taxon>Hexapoda</taxon>
        <taxon>Insecta</taxon>
        <taxon>Pterygota</taxon>
        <taxon>Neoptera</taxon>
        <taxon>Endopterygota</taxon>
        <taxon>Diptera</taxon>
        <taxon>Brachycera</taxon>
        <taxon>Muscomorpha</taxon>
        <taxon>Muscoidea</taxon>
        <taxon>Muscidae</taxon>
        <taxon>Musca</taxon>
    </lineage>
</organism>
<comment type="similarity">
    <text evidence="10">Belongs to the insect chemoreceptor superfamily. Heteromeric odorant receptor channel (TC 1.A.69) family.</text>
</comment>
<feature type="transmembrane region" description="Helical" evidence="10">
    <location>
        <begin position="72"/>
        <end position="90"/>
    </location>
</feature>
<keyword evidence="11" id="KW-1185">Reference proteome</keyword>
<evidence type="ECO:0000256" key="4">
    <source>
        <dbReference type="ARBA" id="ARBA00022692"/>
    </source>
</evidence>
<feature type="transmembrane region" description="Helical" evidence="10">
    <location>
        <begin position="260"/>
        <end position="282"/>
    </location>
</feature>
<evidence type="ECO:0000256" key="10">
    <source>
        <dbReference type="RuleBase" id="RU351113"/>
    </source>
</evidence>
<reference evidence="12" key="1">
    <citation type="submission" date="2025-08" db="UniProtKB">
        <authorList>
            <consortium name="RefSeq"/>
        </authorList>
    </citation>
    <scope>IDENTIFICATION</scope>
    <source>
        <strain evidence="12">Aabys</strain>
        <tissue evidence="12">Whole body</tissue>
    </source>
</reference>
<evidence type="ECO:0000313" key="11">
    <source>
        <dbReference type="Proteomes" id="UP001652621"/>
    </source>
</evidence>
<keyword evidence="2" id="KW-1003">Cell membrane</keyword>
<keyword evidence="4 10" id="KW-0812">Transmembrane</keyword>
<dbReference type="GeneID" id="131803326"/>
<evidence type="ECO:0000313" key="12">
    <source>
        <dbReference type="RefSeq" id="XP_058980432.1"/>
    </source>
</evidence>
<evidence type="ECO:0000256" key="3">
    <source>
        <dbReference type="ARBA" id="ARBA00022606"/>
    </source>
</evidence>
<keyword evidence="5 10" id="KW-0552">Olfaction</keyword>
<evidence type="ECO:0000256" key="9">
    <source>
        <dbReference type="ARBA" id="ARBA00023224"/>
    </source>
</evidence>
<comment type="subcellular location">
    <subcellularLocation>
        <location evidence="1 10">Cell membrane</location>
        <topology evidence="1 10">Multi-pass membrane protein</topology>
    </subcellularLocation>
</comment>
<feature type="transmembrane region" description="Helical" evidence="10">
    <location>
        <begin position="128"/>
        <end position="154"/>
    </location>
</feature>
<name>A0ABM3V3S3_MUSDO</name>